<dbReference type="EMBL" id="CP060412">
    <property type="protein sequence ID" value="QNK02183.1"/>
    <property type="molecule type" value="Genomic_DNA"/>
</dbReference>
<evidence type="ECO:0000313" key="11">
    <source>
        <dbReference type="EMBL" id="QNK02183.1"/>
    </source>
</evidence>
<evidence type="ECO:0000256" key="1">
    <source>
        <dbReference type="ARBA" id="ARBA00001947"/>
    </source>
</evidence>
<dbReference type="PANTHER" id="PTHR11733:SF167">
    <property type="entry name" value="FI17812P1-RELATED"/>
    <property type="match status" value="1"/>
</dbReference>
<dbReference type="RefSeq" id="WP_187057640.1">
    <property type="nucleotide sequence ID" value="NZ_CP060412.1"/>
</dbReference>
<feature type="domain" description="Peptidase M13 N-terminal" evidence="10">
    <location>
        <begin position="46"/>
        <end position="423"/>
    </location>
</feature>
<feature type="chain" id="PRO_5028984390" evidence="8">
    <location>
        <begin position="30"/>
        <end position="680"/>
    </location>
</feature>
<keyword evidence="7" id="KW-0482">Metalloprotease</keyword>
<dbReference type="Proteomes" id="UP000515873">
    <property type="component" value="Chromosome"/>
</dbReference>
<keyword evidence="8" id="KW-0732">Signal</keyword>
<evidence type="ECO:0000313" key="12">
    <source>
        <dbReference type="Proteomes" id="UP000515873"/>
    </source>
</evidence>
<gene>
    <name evidence="11" type="ORF">H8F01_03180</name>
</gene>
<dbReference type="GO" id="GO:0046872">
    <property type="term" value="F:metal ion binding"/>
    <property type="evidence" value="ECO:0007669"/>
    <property type="project" value="UniProtKB-KW"/>
</dbReference>
<dbReference type="SUPFAM" id="SSF55486">
    <property type="entry name" value="Metalloproteases ('zincins'), catalytic domain"/>
    <property type="match status" value="1"/>
</dbReference>
<evidence type="ECO:0000256" key="6">
    <source>
        <dbReference type="ARBA" id="ARBA00022833"/>
    </source>
</evidence>
<dbReference type="GO" id="GO:0004222">
    <property type="term" value="F:metalloendopeptidase activity"/>
    <property type="evidence" value="ECO:0007669"/>
    <property type="project" value="InterPro"/>
</dbReference>
<evidence type="ECO:0000256" key="3">
    <source>
        <dbReference type="ARBA" id="ARBA00022670"/>
    </source>
</evidence>
<reference evidence="11 12" key="1">
    <citation type="submission" date="2020-08" db="EMBL/GenBank/DDBJ databases">
        <title>Dyella sp. G9 isolated from forest soil.</title>
        <authorList>
            <person name="Fu J."/>
            <person name="Qiu L."/>
        </authorList>
    </citation>
    <scope>NUCLEOTIDE SEQUENCE [LARGE SCALE GENOMIC DNA]</scope>
    <source>
        <strain evidence="11 12">G9</strain>
    </source>
</reference>
<evidence type="ECO:0000256" key="8">
    <source>
        <dbReference type="SAM" id="SignalP"/>
    </source>
</evidence>
<dbReference type="Gene3D" id="1.10.1380.10">
    <property type="entry name" value="Neutral endopeptidase , domain2"/>
    <property type="match status" value="1"/>
</dbReference>
<dbReference type="InterPro" id="IPR018497">
    <property type="entry name" value="Peptidase_M13_C"/>
</dbReference>
<dbReference type="InterPro" id="IPR042089">
    <property type="entry name" value="Peptidase_M13_dom_2"/>
</dbReference>
<dbReference type="InterPro" id="IPR008753">
    <property type="entry name" value="Peptidase_M13_N"/>
</dbReference>
<evidence type="ECO:0000256" key="7">
    <source>
        <dbReference type="ARBA" id="ARBA00023049"/>
    </source>
</evidence>
<dbReference type="KEGG" id="dtl:H8F01_03180"/>
<dbReference type="Gene3D" id="3.40.390.10">
    <property type="entry name" value="Collagenase (Catalytic Domain)"/>
    <property type="match status" value="1"/>
</dbReference>
<dbReference type="CDD" id="cd08662">
    <property type="entry name" value="M13"/>
    <property type="match status" value="1"/>
</dbReference>
<sequence length="680" mass="75292">MRRLLLRSTRLRATALAAMAMAAATCASALPVSGISSMDLDRSVRPQDDFYQFAVGGWIKRVKGPAYMPGWSAGRELQLSVYQALDSDVQRIATLPGATPNEHKLSDIYTSYMDVAHIDAEGLRPLAPYFEQLDRMTTPGDITAAVAMLSAQGLDIGIGTWVHPDDEDPSQYVADFVQSDLGLPERDYYLSNEPRLATVRDAYQQHIERVLTLSGRADAPAMAKAIVALETRLASAQWTQVATRVPGATSHRCTRTQLSTMSPGLDLSRFAQGIGIPSATDRFNVSQPDYVATYGQLLTEVPAPVWRAYLRLRLSDHLARFLPQPYREEADRFFSGTVYGATASRPRWLRAMGVLEDSMGDALGQLYVQRHFPAEAQARARTVLDNVIAAFRQRIEASDWLSATGKQGALSKLDHLVIRMGAPDRIRDYSSLVTHPDDAVGNWMRARTLLARYEIDKLSRPVDRNEWTMSPQSVNGYYSVSRNQVVLPAALLQAPYFQADADDAVNYGGLGFFIAHELSHAFDRAGSQYDGFGKRVEWMTAQDRAEFERRTHALVAQYSRYEVAPGDHLDGELTIGENIADNAGLAIAYAAYQRALAHRAAPILDGFTGDQRFYLGFARIWASEPINTPTGITQALADTHAPDRYRVLGAVANQDAFYRAFKVGEGDAMFLSPAQRTHLW</sequence>
<accession>A0A7G8Q5X5</accession>
<protein>
    <submittedName>
        <fullName evidence="11">M13 family metallopeptidase</fullName>
    </submittedName>
</protein>
<keyword evidence="3" id="KW-0645">Protease</keyword>
<dbReference type="InterPro" id="IPR024079">
    <property type="entry name" value="MetalloPept_cat_dom_sf"/>
</dbReference>
<dbReference type="Pfam" id="PF01431">
    <property type="entry name" value="Peptidase_M13"/>
    <property type="match status" value="1"/>
</dbReference>
<keyword evidence="4" id="KW-0479">Metal-binding</keyword>
<keyword evidence="6" id="KW-0862">Zinc</keyword>
<dbReference type="GO" id="GO:0016485">
    <property type="term" value="P:protein processing"/>
    <property type="evidence" value="ECO:0007669"/>
    <property type="project" value="TreeGrafter"/>
</dbReference>
<dbReference type="InterPro" id="IPR000718">
    <property type="entry name" value="Peptidase_M13"/>
</dbReference>
<evidence type="ECO:0000259" key="10">
    <source>
        <dbReference type="Pfam" id="PF05649"/>
    </source>
</evidence>
<keyword evidence="12" id="KW-1185">Reference proteome</keyword>
<dbReference type="PROSITE" id="PS51885">
    <property type="entry name" value="NEPRILYSIN"/>
    <property type="match status" value="1"/>
</dbReference>
<feature type="domain" description="Peptidase M13 C-terminal" evidence="9">
    <location>
        <begin position="475"/>
        <end position="676"/>
    </location>
</feature>
<evidence type="ECO:0000256" key="5">
    <source>
        <dbReference type="ARBA" id="ARBA00022801"/>
    </source>
</evidence>
<organism evidence="11 12">
    <name type="scientific">Dyella telluris</name>
    <dbReference type="NCBI Taxonomy" id="2763498"/>
    <lineage>
        <taxon>Bacteria</taxon>
        <taxon>Pseudomonadati</taxon>
        <taxon>Pseudomonadota</taxon>
        <taxon>Gammaproteobacteria</taxon>
        <taxon>Lysobacterales</taxon>
        <taxon>Rhodanobacteraceae</taxon>
        <taxon>Dyella</taxon>
    </lineage>
</organism>
<evidence type="ECO:0000256" key="2">
    <source>
        <dbReference type="ARBA" id="ARBA00007357"/>
    </source>
</evidence>
<feature type="signal peptide" evidence="8">
    <location>
        <begin position="1"/>
        <end position="29"/>
    </location>
</feature>
<dbReference type="GO" id="GO:0005886">
    <property type="term" value="C:plasma membrane"/>
    <property type="evidence" value="ECO:0007669"/>
    <property type="project" value="TreeGrafter"/>
</dbReference>
<comment type="cofactor">
    <cofactor evidence="1">
        <name>Zn(2+)</name>
        <dbReference type="ChEBI" id="CHEBI:29105"/>
    </cofactor>
</comment>
<proteinExistence type="inferred from homology"/>
<dbReference type="AlphaFoldDB" id="A0A7G8Q5X5"/>
<comment type="similarity">
    <text evidence="2">Belongs to the peptidase M13 family.</text>
</comment>
<dbReference type="PANTHER" id="PTHR11733">
    <property type="entry name" value="ZINC METALLOPROTEASE FAMILY M13 NEPRILYSIN-RELATED"/>
    <property type="match status" value="1"/>
</dbReference>
<name>A0A7G8Q5X5_9GAMM</name>
<evidence type="ECO:0000256" key="4">
    <source>
        <dbReference type="ARBA" id="ARBA00022723"/>
    </source>
</evidence>
<dbReference type="PRINTS" id="PR00786">
    <property type="entry name" value="NEPRILYSIN"/>
</dbReference>
<dbReference type="Pfam" id="PF05649">
    <property type="entry name" value="Peptidase_M13_N"/>
    <property type="match status" value="1"/>
</dbReference>
<evidence type="ECO:0000259" key="9">
    <source>
        <dbReference type="Pfam" id="PF01431"/>
    </source>
</evidence>
<keyword evidence="5" id="KW-0378">Hydrolase</keyword>